<dbReference type="PANTHER" id="PTHR45982">
    <property type="entry name" value="REGULATOR OF CHROMOSOME CONDENSATION"/>
    <property type="match status" value="1"/>
</dbReference>
<dbReference type="Proteomes" id="UP001153387">
    <property type="component" value="Unassembled WGS sequence"/>
</dbReference>
<dbReference type="AlphaFoldDB" id="A0A9X4KNH6"/>
<feature type="domain" description="Bacterial Ig-like" evidence="3">
    <location>
        <begin position="394"/>
        <end position="479"/>
    </location>
</feature>
<keyword evidence="5" id="KW-1185">Reference proteome</keyword>
<dbReference type="PRINTS" id="PR00633">
    <property type="entry name" value="RCCNDNSATION"/>
</dbReference>
<evidence type="ECO:0000313" key="4">
    <source>
        <dbReference type="EMBL" id="MDG0795031.1"/>
    </source>
</evidence>
<proteinExistence type="predicted"/>
<dbReference type="EMBL" id="JAPDHZ010000008">
    <property type="protein sequence ID" value="MDG0795031.1"/>
    <property type="molecule type" value="Genomic_DNA"/>
</dbReference>
<gene>
    <name evidence="4" type="ORF">OMP38_32545</name>
</gene>
<dbReference type="InterPro" id="IPR051553">
    <property type="entry name" value="Ran_GTPase-activating"/>
</dbReference>
<accession>A0A9X4KNH6</accession>
<dbReference type="Pfam" id="PF16640">
    <property type="entry name" value="Big_3_5"/>
    <property type="match status" value="1"/>
</dbReference>
<dbReference type="InterPro" id="IPR009091">
    <property type="entry name" value="RCC1/BLIP-II"/>
</dbReference>
<dbReference type="Gene3D" id="2.60.40.10">
    <property type="entry name" value="Immunoglobulins"/>
    <property type="match status" value="1"/>
</dbReference>
<dbReference type="InterPro" id="IPR000408">
    <property type="entry name" value="Reg_chr_condens"/>
</dbReference>
<feature type="region of interest" description="Disordered" evidence="1">
    <location>
        <begin position="852"/>
        <end position="871"/>
    </location>
</feature>
<dbReference type="PROSITE" id="PS50012">
    <property type="entry name" value="RCC1_3"/>
    <property type="match status" value="3"/>
</dbReference>
<dbReference type="Gene3D" id="2.130.10.30">
    <property type="entry name" value="Regulator of chromosome condensation 1/beta-lactamase-inhibitor protein II"/>
    <property type="match status" value="2"/>
</dbReference>
<feature type="region of interest" description="Disordered" evidence="1">
    <location>
        <begin position="821"/>
        <end position="841"/>
    </location>
</feature>
<dbReference type="RefSeq" id="WP_277568734.1">
    <property type="nucleotide sequence ID" value="NZ_JAPDHZ010000008.1"/>
</dbReference>
<feature type="compositionally biased region" description="Basic and acidic residues" evidence="1">
    <location>
        <begin position="859"/>
        <end position="871"/>
    </location>
</feature>
<feature type="chain" id="PRO_5040870091" evidence="2">
    <location>
        <begin position="28"/>
        <end position="871"/>
    </location>
</feature>
<evidence type="ECO:0000256" key="2">
    <source>
        <dbReference type="SAM" id="SignalP"/>
    </source>
</evidence>
<protein>
    <submittedName>
        <fullName evidence="4">Ig-like domain repeat protein</fullName>
    </submittedName>
</protein>
<dbReference type="InterPro" id="IPR013783">
    <property type="entry name" value="Ig-like_fold"/>
</dbReference>
<sequence>MKKSFLVFIALSLIFGPLLVPPSKASAAGVAFTSISSQQWTSFALDQDGAIWAWGYNLSGQFGDGTTSTAERLPARIEVRDSGGALVAFKQVEPGFTHAIALDTAGRIWTAGQDDYGNLGNGTSPSSSSWKKLTVMDAGSPVAFKQVAANRTTSYALDNSGRLWAWGLYINGGSADQVPTLFPITDGATPVVWKTISGQEQHLVGIDSNGQLWQIQESGINVHKFVLDDGGTAPQFKSVAAGSGYGDGGHLAVALESDGDIWTWGTNNYGQLGDGAPDSDTSWSPVKQTIMDGGSPVKFKQVSGGNHYALALDTSGNVWAWGKNDYGQLGDGTTTSGGLPLKIAFADGGTPVSIKSVTASYERSFALDDAGRIWAWGGGQKIPAKLAFQPKVDLSASKSSSTYLEEITLTAAATGDLDMPTGSVAFREGATVLGTVALTGGTAELDLSNLSVGPHSIVAYYEGDGNYASGASDVLMHTVVMPAAPAIALTPSTTGDTFDPVTVSVSVQIDGAGNGLSVLKWLAGNRVASDFASAGTDITVAQSLDVASNGTYTVYAKDTAGNEALKTISISNILTAGDPAALEAAIADAQQALDDHPAGTDVGQAPAGARSTLSEAIGAAQAVADDAANRTQAQLDAAQTTLEAAIATFRAAVVGIVLTTPDAGLYGAGDKLGFTLTYRDAVVVTGAPRIAVALDGGSVAEVVYAAYTGARGTPVTRLSFAYEVQAGLADTDGIAVSSLVDLPDGADIEPASGVGTALLSYAVPDTNAVRVVSIPPALELSAATAPGATAVVTVTGSVYGEASAGNALAKLRWLPGESNARGLRGRRSGHGHSGGARIYGRRQRRLYRLRPRCGGQRSGEGRHCQRDRRAV</sequence>
<name>A0A9X4KNH6_9BACL</name>
<evidence type="ECO:0000259" key="3">
    <source>
        <dbReference type="Pfam" id="PF16640"/>
    </source>
</evidence>
<reference evidence="4 5" key="1">
    <citation type="submission" date="2022-10" db="EMBL/GenBank/DDBJ databases">
        <title>Comparative genomic analysis of Cohnella hashimotonis sp. nov., isolated from the International Space Station.</title>
        <authorList>
            <person name="Simpson A."/>
            <person name="Venkateswaran K."/>
        </authorList>
    </citation>
    <scope>NUCLEOTIDE SEQUENCE [LARGE SCALE GENOMIC DNA]</scope>
    <source>
        <strain evidence="4 5">DSM 18997</strain>
    </source>
</reference>
<evidence type="ECO:0000313" key="5">
    <source>
        <dbReference type="Proteomes" id="UP001153387"/>
    </source>
</evidence>
<dbReference type="Gene3D" id="1.20.1270.90">
    <property type="entry name" value="AF1782-like"/>
    <property type="match status" value="1"/>
</dbReference>
<dbReference type="PANTHER" id="PTHR45982:SF1">
    <property type="entry name" value="REGULATOR OF CHROMOSOME CONDENSATION"/>
    <property type="match status" value="1"/>
</dbReference>
<feature type="signal peptide" evidence="2">
    <location>
        <begin position="1"/>
        <end position="27"/>
    </location>
</feature>
<comment type="caution">
    <text evidence="4">The sequence shown here is derived from an EMBL/GenBank/DDBJ whole genome shotgun (WGS) entry which is preliminary data.</text>
</comment>
<evidence type="ECO:0000256" key="1">
    <source>
        <dbReference type="SAM" id="MobiDB-lite"/>
    </source>
</evidence>
<dbReference type="GO" id="GO:0005085">
    <property type="term" value="F:guanyl-nucleotide exchange factor activity"/>
    <property type="evidence" value="ECO:0007669"/>
    <property type="project" value="TreeGrafter"/>
</dbReference>
<dbReference type="InterPro" id="IPR032109">
    <property type="entry name" value="Big_3_5"/>
</dbReference>
<dbReference type="Pfam" id="PF00415">
    <property type="entry name" value="RCC1"/>
    <property type="match status" value="2"/>
</dbReference>
<dbReference type="GO" id="GO:0005737">
    <property type="term" value="C:cytoplasm"/>
    <property type="evidence" value="ECO:0007669"/>
    <property type="project" value="TreeGrafter"/>
</dbReference>
<dbReference type="SUPFAM" id="SSF50985">
    <property type="entry name" value="RCC1/BLIP-II"/>
    <property type="match status" value="1"/>
</dbReference>
<keyword evidence="2" id="KW-0732">Signal</keyword>
<organism evidence="4 5">
    <name type="scientific">Cohnella ginsengisoli</name>
    <dbReference type="NCBI Taxonomy" id="425004"/>
    <lineage>
        <taxon>Bacteria</taxon>
        <taxon>Bacillati</taxon>
        <taxon>Bacillota</taxon>
        <taxon>Bacilli</taxon>
        <taxon>Bacillales</taxon>
        <taxon>Paenibacillaceae</taxon>
        <taxon>Cohnella</taxon>
    </lineage>
</organism>